<feature type="region of interest" description="Disordered" evidence="1">
    <location>
        <begin position="35"/>
        <end position="68"/>
    </location>
</feature>
<name>A0A7R9CJX1_TIMPO</name>
<dbReference type="AlphaFoldDB" id="A0A7R9CJX1"/>
<feature type="compositionally biased region" description="Polar residues" evidence="1">
    <location>
        <begin position="116"/>
        <end position="128"/>
    </location>
</feature>
<feature type="region of interest" description="Disordered" evidence="1">
    <location>
        <begin position="99"/>
        <end position="137"/>
    </location>
</feature>
<proteinExistence type="predicted"/>
<evidence type="ECO:0000256" key="1">
    <source>
        <dbReference type="SAM" id="MobiDB-lite"/>
    </source>
</evidence>
<accession>A0A7R9CJX1</accession>
<dbReference type="EMBL" id="OD000270">
    <property type="protein sequence ID" value="CAD7396698.1"/>
    <property type="molecule type" value="Genomic_DNA"/>
</dbReference>
<feature type="compositionally biased region" description="Polar residues" evidence="1">
    <location>
        <begin position="53"/>
        <end position="63"/>
    </location>
</feature>
<reference evidence="2" key="1">
    <citation type="submission" date="2020-11" db="EMBL/GenBank/DDBJ databases">
        <authorList>
            <person name="Tran Van P."/>
        </authorList>
    </citation>
    <scope>NUCLEOTIDE SEQUENCE</scope>
</reference>
<evidence type="ECO:0000313" key="2">
    <source>
        <dbReference type="EMBL" id="CAD7396698.1"/>
    </source>
</evidence>
<organism evidence="2">
    <name type="scientific">Timema poppense</name>
    <name type="common">Walking stick</name>
    <dbReference type="NCBI Taxonomy" id="170557"/>
    <lineage>
        <taxon>Eukaryota</taxon>
        <taxon>Metazoa</taxon>
        <taxon>Ecdysozoa</taxon>
        <taxon>Arthropoda</taxon>
        <taxon>Hexapoda</taxon>
        <taxon>Insecta</taxon>
        <taxon>Pterygota</taxon>
        <taxon>Neoptera</taxon>
        <taxon>Polyneoptera</taxon>
        <taxon>Phasmatodea</taxon>
        <taxon>Timematodea</taxon>
        <taxon>Timematoidea</taxon>
        <taxon>Timematidae</taxon>
        <taxon>Timema</taxon>
    </lineage>
</organism>
<protein>
    <submittedName>
        <fullName evidence="2">Uncharacterized protein</fullName>
    </submittedName>
</protein>
<gene>
    <name evidence="2" type="ORF">TPSB3V08_LOCUS782</name>
</gene>
<sequence>MIKLTGRSQNSWKHLDVRASSRIIQKTTQKIKCSTAPDLKNSSKVKKNDIPSKDTTCPKTTQAAKGKENRNISLKCTSSKIGTAKHKYVERWLHANDFSDSTSDIEPNDRKPPPSTSKSESQNYTSLDSQDEKDDSDLASTKQILNELYGREWHGLDELELKSDSRKIKESKAWCIQIPQPWFPSYSFFKGMQVHLIKTHTIPVVKSWVNSGVPKLCIATPWGIFYQTEIKCDFYSTQLIK</sequence>